<keyword evidence="4" id="KW-1185">Reference proteome</keyword>
<dbReference type="KEGG" id="tmai:FVE67_07190"/>
<dbReference type="PROSITE" id="PS51257">
    <property type="entry name" value="PROKAR_LIPOPROTEIN"/>
    <property type="match status" value="1"/>
</dbReference>
<dbReference type="Gene3D" id="3.30.1340.30">
    <property type="match status" value="2"/>
</dbReference>
<dbReference type="RefSeq" id="WP_168719945.1">
    <property type="nucleotide sequence ID" value="NZ_CP042909.1"/>
</dbReference>
<keyword evidence="1" id="KW-0732">Signal</keyword>
<evidence type="ECO:0000256" key="1">
    <source>
        <dbReference type="SAM" id="SignalP"/>
    </source>
</evidence>
<dbReference type="SMART" id="SM00749">
    <property type="entry name" value="BON"/>
    <property type="match status" value="2"/>
</dbReference>
<dbReference type="PANTHER" id="PTHR34606:SF15">
    <property type="entry name" value="BON DOMAIN-CONTAINING PROTEIN"/>
    <property type="match status" value="1"/>
</dbReference>
<sequence>MKRLWILLLLAPMLTGCGAAVIAGGATVGYKVATDPRSVGTQVDDATLTTKVKLALIKDPVTKARKIDVDTVNGVVTLTGAVETEAERRRAEEVARSVPGVRGVVNNLRVEKRSFGRSLDDKLLTARIKTKLIAEPGIRSLSIDVDTVNGVVTLTGLVKNEEQHRRVLEIVRTTKGVRRVIDNLKVQGN</sequence>
<reference evidence="3 4" key="1">
    <citation type="submission" date="2019-08" db="EMBL/GenBank/DDBJ databases">
        <title>Complete genome sequence of Thermosulfurimonas marina SU872T, an anaerobic thermophilic chemolithoautotrophic bacterium isolated from a shallow marine hydrothermal vent.</title>
        <authorList>
            <person name="Allioux M."/>
            <person name="Jebbar M."/>
            <person name="Slobodkina G."/>
            <person name="Slobodkin A."/>
            <person name="Moalic Y."/>
            <person name="Frolova A."/>
            <person name="Shao Z."/>
            <person name="Alain K."/>
        </authorList>
    </citation>
    <scope>NUCLEOTIDE SEQUENCE [LARGE SCALE GENOMIC DNA]</scope>
    <source>
        <strain evidence="3 4">SU872</strain>
    </source>
</reference>
<evidence type="ECO:0000313" key="4">
    <source>
        <dbReference type="Proteomes" id="UP000501253"/>
    </source>
</evidence>
<dbReference type="InterPro" id="IPR007055">
    <property type="entry name" value="BON_dom"/>
</dbReference>
<evidence type="ECO:0000313" key="3">
    <source>
        <dbReference type="EMBL" id="QJA06592.1"/>
    </source>
</evidence>
<dbReference type="Proteomes" id="UP000501253">
    <property type="component" value="Chromosome"/>
</dbReference>
<dbReference type="EMBL" id="CP042909">
    <property type="protein sequence ID" value="QJA06592.1"/>
    <property type="molecule type" value="Genomic_DNA"/>
</dbReference>
<feature type="domain" description="BON" evidence="2">
    <location>
        <begin position="44"/>
        <end position="112"/>
    </location>
</feature>
<name>A0A6H1WTS1_9BACT</name>
<dbReference type="PANTHER" id="PTHR34606">
    <property type="entry name" value="BON DOMAIN-CONTAINING PROTEIN"/>
    <property type="match status" value="1"/>
</dbReference>
<dbReference type="InterPro" id="IPR051686">
    <property type="entry name" value="Lipoprotein_DolP"/>
</dbReference>
<feature type="chain" id="PRO_5026203946" evidence="1">
    <location>
        <begin position="20"/>
        <end position="189"/>
    </location>
</feature>
<protein>
    <submittedName>
        <fullName evidence="3">BON domain-containing protein</fullName>
    </submittedName>
</protein>
<dbReference type="PROSITE" id="PS50914">
    <property type="entry name" value="BON"/>
    <property type="match status" value="2"/>
</dbReference>
<organism evidence="3 4">
    <name type="scientific">Thermosulfurimonas marina</name>
    <dbReference type="NCBI Taxonomy" id="2047767"/>
    <lineage>
        <taxon>Bacteria</taxon>
        <taxon>Pseudomonadati</taxon>
        <taxon>Thermodesulfobacteriota</taxon>
        <taxon>Thermodesulfobacteria</taxon>
        <taxon>Thermodesulfobacteriales</taxon>
        <taxon>Thermodesulfobacteriaceae</taxon>
        <taxon>Thermosulfurimonas</taxon>
    </lineage>
</organism>
<dbReference type="Pfam" id="PF04972">
    <property type="entry name" value="BON"/>
    <property type="match status" value="2"/>
</dbReference>
<dbReference type="AlphaFoldDB" id="A0A6H1WTS1"/>
<feature type="domain" description="BON" evidence="2">
    <location>
        <begin position="120"/>
        <end position="188"/>
    </location>
</feature>
<gene>
    <name evidence="3" type="ORF">FVE67_07190</name>
</gene>
<accession>A0A6H1WTS1</accession>
<dbReference type="InterPro" id="IPR014004">
    <property type="entry name" value="Transpt-assoc_nodulatn_dom_bac"/>
</dbReference>
<proteinExistence type="predicted"/>
<evidence type="ECO:0000259" key="2">
    <source>
        <dbReference type="PROSITE" id="PS50914"/>
    </source>
</evidence>
<feature type="signal peptide" evidence="1">
    <location>
        <begin position="1"/>
        <end position="19"/>
    </location>
</feature>